<accession>A0A034VSN1</accession>
<dbReference type="AlphaFoldDB" id="A0A034VSN1"/>
<dbReference type="PANTHER" id="PTHR10492:SF57">
    <property type="entry name" value="ATP-DEPENDENT DNA HELICASE"/>
    <property type="match status" value="1"/>
</dbReference>
<dbReference type="OrthoDB" id="8063321at2759"/>
<evidence type="ECO:0000313" key="3">
    <source>
        <dbReference type="EMBL" id="JAC45474.1"/>
    </source>
</evidence>
<dbReference type="InterPro" id="IPR027417">
    <property type="entry name" value="P-loop_NTPase"/>
</dbReference>
<reference evidence="3" key="1">
    <citation type="journal article" date="2014" name="BMC Genomics">
        <title>Characterizing the developmental transcriptome of the oriental fruit fly, Bactrocera dorsalis (Diptera: Tephritidae) through comparative genomic analysis with Drosophila melanogaster utilizing modENCODE datasets.</title>
        <authorList>
            <person name="Geib S.M."/>
            <person name="Calla B."/>
            <person name="Hall B."/>
            <person name="Hou S."/>
            <person name="Manoukis N.C."/>
        </authorList>
    </citation>
    <scope>NUCLEOTIDE SEQUENCE</scope>
    <source>
        <strain evidence="3">Punador</strain>
    </source>
</reference>
<dbReference type="InterPro" id="IPR049163">
    <property type="entry name" value="Pif1-like_2B_dom"/>
</dbReference>
<evidence type="ECO:0000259" key="2">
    <source>
        <dbReference type="Pfam" id="PF21530"/>
    </source>
</evidence>
<dbReference type="EMBL" id="GAKP01013478">
    <property type="protein sequence ID" value="JAC45474.1"/>
    <property type="molecule type" value="Transcribed_RNA"/>
</dbReference>
<feature type="transmembrane region" description="Helical" evidence="1">
    <location>
        <begin position="181"/>
        <end position="200"/>
    </location>
</feature>
<keyword evidence="1" id="KW-0472">Membrane</keyword>
<keyword evidence="1" id="KW-0812">Transmembrane</keyword>
<dbReference type="PANTHER" id="PTHR10492">
    <property type="match status" value="1"/>
</dbReference>
<protein>
    <recommendedName>
        <fullName evidence="2">DNA helicase Pif1-like 2B domain-containing protein</fullName>
    </recommendedName>
</protein>
<dbReference type="SUPFAM" id="SSF52540">
    <property type="entry name" value="P-loop containing nucleoside triphosphate hydrolases"/>
    <property type="match status" value="1"/>
</dbReference>
<evidence type="ECO:0000256" key="1">
    <source>
        <dbReference type="SAM" id="Phobius"/>
    </source>
</evidence>
<dbReference type="Pfam" id="PF21530">
    <property type="entry name" value="Pif1_2B_dom"/>
    <property type="match status" value="1"/>
</dbReference>
<sequence length="210" mass="23662">MRVEMLQDSSAETFSKQLLDIGNGKVAKDETRYVKLPNYFCKIADSQDILIEPIFPDVHTQYINHEWLAERAILAAKNADVDNLNLKIQQLLPGNLVSYKSINTVCDVSEVVNFPTEFLNSLDLSGMPPHNLILKVGSPIILLRNLSPARICNGARLVIRKLMKSVIEASILNGKFKSENILISWIPIIVTEFLLVSMFIPNYHIHVSFS</sequence>
<proteinExistence type="predicted"/>
<organism evidence="3">
    <name type="scientific">Bactrocera dorsalis</name>
    <name type="common">Oriental fruit fly</name>
    <name type="synonym">Dacus dorsalis</name>
    <dbReference type="NCBI Taxonomy" id="27457"/>
    <lineage>
        <taxon>Eukaryota</taxon>
        <taxon>Metazoa</taxon>
        <taxon>Ecdysozoa</taxon>
        <taxon>Arthropoda</taxon>
        <taxon>Hexapoda</taxon>
        <taxon>Insecta</taxon>
        <taxon>Pterygota</taxon>
        <taxon>Neoptera</taxon>
        <taxon>Endopterygota</taxon>
        <taxon>Diptera</taxon>
        <taxon>Brachycera</taxon>
        <taxon>Muscomorpha</taxon>
        <taxon>Tephritoidea</taxon>
        <taxon>Tephritidae</taxon>
        <taxon>Bactrocera</taxon>
        <taxon>Bactrocera</taxon>
    </lineage>
</organism>
<name>A0A034VSN1_BACDO</name>
<feature type="domain" description="DNA helicase Pif1-like 2B" evidence="2">
    <location>
        <begin position="117"/>
        <end position="162"/>
    </location>
</feature>
<keyword evidence="1" id="KW-1133">Transmembrane helix</keyword>